<evidence type="ECO:0000313" key="2">
    <source>
        <dbReference type="Proteomes" id="UP000250870"/>
    </source>
</evidence>
<gene>
    <name evidence="1" type="ORF">CKY01_11800</name>
</gene>
<reference evidence="1 2" key="1">
    <citation type="journal article" date="2018" name="Int. J. Syst. Evol. Microbiol.">
        <title>Whole-genome-based revisit of Photorhabdus phylogeny: proposal for the elevation of most Photorhabdus subspecies to the species level and description of one novel species Photorhabdus bodei sp. nov., and one novel subspecies Photorhabdus laumondii subsp. clarkei subsp. nov.</title>
        <authorList>
            <person name="Machado R.A.R."/>
            <person name="Wuthrich D."/>
            <person name="Kuhnert P."/>
            <person name="Arce C.C.M."/>
            <person name="Thonen L."/>
            <person name="Ruiz C."/>
            <person name="Zhang X."/>
            <person name="Robert C.A.M."/>
            <person name="Karimi J."/>
            <person name="Kamali S."/>
            <person name="Ma J."/>
            <person name="Bruggmann R."/>
            <person name="Erb M."/>
        </authorList>
    </citation>
    <scope>NUCLEOTIDE SEQUENCE [LARGE SCALE GENOMIC DNA]</scope>
    <source>
        <strain evidence="1 2">BOJ-47</strain>
    </source>
</reference>
<sequence>MGSLGGDMKRIGFVLLVLFFGMAVFPASANNRHSNCRNGPYIESGKWIKRFGKMTLSIVPTKCGRNLHFGKTNDAFNELKRKFGKSKYWHNTKGMRNQFDCHVDIARKKDKWNLDPYRKYVGYRATKKAGCNPQ</sequence>
<protein>
    <recommendedName>
        <fullName evidence="3">DUF2599 domain-containing protein</fullName>
    </recommendedName>
</protein>
<evidence type="ECO:0000313" key="1">
    <source>
        <dbReference type="EMBL" id="RAW90667.1"/>
    </source>
</evidence>
<dbReference type="EMBL" id="NSCI01000014">
    <property type="protein sequence ID" value="RAW90667.1"/>
    <property type="molecule type" value="Genomic_DNA"/>
</dbReference>
<accession>A0A329VI05</accession>
<organism evidence="1 2">
    <name type="scientific">Photorhabdus laumondii subsp. clarkei</name>
    <dbReference type="NCBI Taxonomy" id="2029685"/>
    <lineage>
        <taxon>Bacteria</taxon>
        <taxon>Pseudomonadati</taxon>
        <taxon>Pseudomonadota</taxon>
        <taxon>Gammaproteobacteria</taxon>
        <taxon>Enterobacterales</taxon>
        <taxon>Morganellaceae</taxon>
        <taxon>Photorhabdus</taxon>
    </lineage>
</organism>
<dbReference type="Pfam" id="PF10783">
    <property type="entry name" value="DUF2599"/>
    <property type="match status" value="1"/>
</dbReference>
<proteinExistence type="predicted"/>
<name>A0A329VI05_9GAMM</name>
<dbReference type="AlphaFoldDB" id="A0A329VI05"/>
<comment type="caution">
    <text evidence="1">The sequence shown here is derived from an EMBL/GenBank/DDBJ whole genome shotgun (WGS) entry which is preliminary data.</text>
</comment>
<evidence type="ECO:0008006" key="3">
    <source>
        <dbReference type="Google" id="ProtNLM"/>
    </source>
</evidence>
<dbReference type="InterPro" id="IPR019719">
    <property type="entry name" value="DUF2599"/>
</dbReference>
<dbReference type="Proteomes" id="UP000250870">
    <property type="component" value="Unassembled WGS sequence"/>
</dbReference>